<evidence type="ECO:0000313" key="3">
    <source>
        <dbReference type="Proteomes" id="UP000243053"/>
    </source>
</evidence>
<dbReference type="Proteomes" id="UP000243053">
    <property type="component" value="Unassembled WGS sequence"/>
</dbReference>
<keyword evidence="1" id="KW-0732">Signal</keyword>
<accession>A0A1Y5E686</accession>
<proteinExistence type="predicted"/>
<feature type="chain" id="PRO_5013028832" description="Lipoprotein" evidence="1">
    <location>
        <begin position="26"/>
        <end position="859"/>
    </location>
</feature>
<comment type="caution">
    <text evidence="2">The sequence shown here is derived from an EMBL/GenBank/DDBJ whole genome shotgun (WGS) entry which is preliminary data.</text>
</comment>
<evidence type="ECO:0008006" key="4">
    <source>
        <dbReference type="Google" id="ProtNLM"/>
    </source>
</evidence>
<dbReference type="EMBL" id="MAAF01000083">
    <property type="protein sequence ID" value="OUR78243.1"/>
    <property type="molecule type" value="Genomic_DNA"/>
</dbReference>
<sequence>MKPLNSLAFPIRVLFMLLAVNLASCNVEKDSVLAIVPEEPPAITLPTKETGSGIYLEDISRNVPEGSFTRIEVLSRVQVVNNEQVYLKSVTPIGDNVDAQCRDVLISEGGFSVSANLPGTCAYQYEVARKSSAGTAKMSGVTSATATAYVAIQPQSVSLPSTPTLLTPLAVTLQEGHSLEIIDVKTMLSTSFPTGATIGSTTTVLGSGSAIVETSTHEISFSGGLKGITRILYSLTGTGATDTGVIYLGTIDIAVSTDINHAPIFTHFEFEKAVDGFFGIKEGEEVTIDIAPYVSDVDVGDTLQIVQLGVFNAIATPFSTTSTTNTKFTFKAYVSGTYHVAVIVSDHNGGYVVGLVKVVVKGRFPYIIVGEDVFSPTYSIEEASYLNLDYVNIIRGDGSKSPNDELLPLFSYNIAKAICEAKGGYLPNLWQWGDFKAQEEQILWINNDESKQKWPVIKSYFSSDINSSGVIMITFSNTGGPATYSRVNSDTAEGLVACIDLTPVNLSIFNDVVVVNSTEPLSIQFTTMSGFTDTYKRPLLWSLDNTQKMQLVTVAEKPYITGVVEGEDYIYAESPDGKFDLSKSLYIVEDMLNSPGSPDPTFDVTNPDVNGSCRNGARSDMDWTWVLSENPAGAALDTYPRFNCDTPTLTSHTYIRNYLAGANTTFLYAPAQTKNYSNTGYDIIKDVTYRITFWARVAMYPTLEGNPFLLTTTNRFGLIPTFFVRISGTDESGTYLDVVDFNSSEHLRVPANRHIPTILRLGDVKTSNCHSMSAVFSLVDLCEISIINGASFPNKDSEWSQFQATFKLNENINNFRIEMSSFGAFRQGTSQQYSGSPSQYDGILDFDDFVLYEVPAGLL</sequence>
<evidence type="ECO:0000256" key="1">
    <source>
        <dbReference type="SAM" id="SignalP"/>
    </source>
</evidence>
<feature type="signal peptide" evidence="1">
    <location>
        <begin position="1"/>
        <end position="25"/>
    </location>
</feature>
<gene>
    <name evidence="2" type="ORF">A9Q75_14380</name>
</gene>
<organism evidence="2 3">
    <name type="scientific">Colwellia psychrerythraea</name>
    <name type="common">Vibrio psychroerythus</name>
    <dbReference type="NCBI Taxonomy" id="28229"/>
    <lineage>
        <taxon>Bacteria</taxon>
        <taxon>Pseudomonadati</taxon>
        <taxon>Pseudomonadota</taxon>
        <taxon>Gammaproteobacteria</taxon>
        <taxon>Alteromonadales</taxon>
        <taxon>Colwelliaceae</taxon>
        <taxon>Colwellia</taxon>
    </lineage>
</organism>
<name>A0A1Y5E686_COLPS</name>
<dbReference type="AlphaFoldDB" id="A0A1Y5E686"/>
<reference evidence="3" key="1">
    <citation type="journal article" date="2017" name="Proc. Natl. Acad. Sci. U.S.A.">
        <title>Simulation of Deepwater Horizon oil plume reveals substrate specialization within a complex community of hydrocarbon degraders.</title>
        <authorList>
            <person name="Hu P."/>
            <person name="Dubinsky E.A."/>
            <person name="Probst A.J."/>
            <person name="Wang J."/>
            <person name="Sieber C.M.K."/>
            <person name="Tom L.M."/>
            <person name="Gardinali P."/>
            <person name="Banfield J.F."/>
            <person name="Atlas R.M."/>
            <person name="Andersen G.L."/>
        </authorList>
    </citation>
    <scope>NUCLEOTIDE SEQUENCE [LARGE SCALE GENOMIC DNA]</scope>
</reference>
<protein>
    <recommendedName>
        <fullName evidence="4">Lipoprotein</fullName>
    </recommendedName>
</protein>
<evidence type="ECO:0000313" key="2">
    <source>
        <dbReference type="EMBL" id="OUR78243.1"/>
    </source>
</evidence>